<protein>
    <submittedName>
        <fullName evidence="5">CRP/FNR family transcriptional regulator, anaerobic regulatory protein</fullName>
    </submittedName>
</protein>
<reference evidence="5 6" key="1">
    <citation type="submission" date="2016-10" db="EMBL/GenBank/DDBJ databases">
        <authorList>
            <person name="de Groot N.N."/>
        </authorList>
    </citation>
    <scope>NUCLEOTIDE SEQUENCE [LARGE SCALE GENOMIC DNA]</scope>
    <source>
        <strain evidence="5 6">DSM 28286</strain>
    </source>
</reference>
<dbReference type="Proteomes" id="UP000199031">
    <property type="component" value="Unassembled WGS sequence"/>
</dbReference>
<dbReference type="InterPro" id="IPR000595">
    <property type="entry name" value="cNMP-bd_dom"/>
</dbReference>
<dbReference type="PROSITE" id="PS50042">
    <property type="entry name" value="CNMP_BINDING_3"/>
    <property type="match status" value="1"/>
</dbReference>
<organism evidence="5 6">
    <name type="scientific">Parafilimonas terrae</name>
    <dbReference type="NCBI Taxonomy" id="1465490"/>
    <lineage>
        <taxon>Bacteria</taxon>
        <taxon>Pseudomonadati</taxon>
        <taxon>Bacteroidota</taxon>
        <taxon>Chitinophagia</taxon>
        <taxon>Chitinophagales</taxon>
        <taxon>Chitinophagaceae</taxon>
        <taxon>Parafilimonas</taxon>
    </lineage>
</organism>
<dbReference type="PRINTS" id="PR00034">
    <property type="entry name" value="HTHCRP"/>
</dbReference>
<dbReference type="InterPro" id="IPR018490">
    <property type="entry name" value="cNMP-bd_dom_sf"/>
</dbReference>
<dbReference type="GO" id="GO:0003677">
    <property type="term" value="F:DNA binding"/>
    <property type="evidence" value="ECO:0007669"/>
    <property type="project" value="UniProtKB-KW"/>
</dbReference>
<dbReference type="SMART" id="SM00100">
    <property type="entry name" value="cNMP"/>
    <property type="match status" value="1"/>
</dbReference>
<keyword evidence="6" id="KW-1185">Reference proteome</keyword>
<keyword evidence="1" id="KW-0805">Transcription regulation</keyword>
<accession>A0A1I5SSF6</accession>
<evidence type="ECO:0000259" key="4">
    <source>
        <dbReference type="PROSITE" id="PS50042"/>
    </source>
</evidence>
<keyword evidence="3" id="KW-0804">Transcription</keyword>
<dbReference type="InterPro" id="IPR036390">
    <property type="entry name" value="WH_DNA-bd_sf"/>
</dbReference>
<dbReference type="SUPFAM" id="SSF51206">
    <property type="entry name" value="cAMP-binding domain-like"/>
    <property type="match status" value="1"/>
</dbReference>
<feature type="domain" description="Cyclic nucleotide-binding" evidence="4">
    <location>
        <begin position="9"/>
        <end position="75"/>
    </location>
</feature>
<proteinExistence type="predicted"/>
<keyword evidence="2" id="KW-0238">DNA-binding</keyword>
<dbReference type="EMBL" id="FOXQ01000001">
    <property type="protein sequence ID" value="SFP73447.1"/>
    <property type="molecule type" value="Genomic_DNA"/>
</dbReference>
<dbReference type="InterPro" id="IPR036388">
    <property type="entry name" value="WH-like_DNA-bd_sf"/>
</dbReference>
<dbReference type="RefSeq" id="WP_090654929.1">
    <property type="nucleotide sequence ID" value="NZ_FOXQ01000001.1"/>
</dbReference>
<evidence type="ECO:0000256" key="2">
    <source>
        <dbReference type="ARBA" id="ARBA00023125"/>
    </source>
</evidence>
<dbReference type="AlphaFoldDB" id="A0A1I5SSF6"/>
<name>A0A1I5SSF6_9BACT</name>
<dbReference type="STRING" id="1465490.SAMN05444277_101912"/>
<dbReference type="Pfam" id="PF13545">
    <property type="entry name" value="HTH_Crp_2"/>
    <property type="match status" value="1"/>
</dbReference>
<dbReference type="InterPro" id="IPR012318">
    <property type="entry name" value="HTH_CRP"/>
</dbReference>
<dbReference type="Gene3D" id="1.10.10.10">
    <property type="entry name" value="Winged helix-like DNA-binding domain superfamily/Winged helix DNA-binding domain"/>
    <property type="match status" value="1"/>
</dbReference>
<dbReference type="InterPro" id="IPR014710">
    <property type="entry name" value="RmlC-like_jellyroll"/>
</dbReference>
<dbReference type="OrthoDB" id="9776746at2"/>
<dbReference type="CDD" id="cd00038">
    <property type="entry name" value="CAP_ED"/>
    <property type="match status" value="1"/>
</dbReference>
<dbReference type="Gene3D" id="2.60.120.10">
    <property type="entry name" value="Jelly Rolls"/>
    <property type="match status" value="1"/>
</dbReference>
<evidence type="ECO:0000256" key="1">
    <source>
        <dbReference type="ARBA" id="ARBA00023015"/>
    </source>
</evidence>
<sequence length="214" mass="24821">MDKLLLQKLFPGFENELYEEMLQHGVTRYVKEGETLLRVGQHIRSVILIIEGVVKLYREDDEGNEFFIYHLNAGQACSLSMVCAYKQETSEVMAKAITNATLLTVPLEFMDKWLGRYKGWYEFVITSYRNRFEELLKTIDAVAFSNMDERLEFYLKKQVAQFGPILKLTHHDIASDLNSSREVISRLLKKMEAKGLVGLNRNSIEWIKKINTTA</sequence>
<evidence type="ECO:0000313" key="6">
    <source>
        <dbReference type="Proteomes" id="UP000199031"/>
    </source>
</evidence>
<gene>
    <name evidence="5" type="ORF">SAMN05444277_101912</name>
</gene>
<dbReference type="SUPFAM" id="SSF46785">
    <property type="entry name" value="Winged helix' DNA-binding domain"/>
    <property type="match status" value="1"/>
</dbReference>
<evidence type="ECO:0000256" key="3">
    <source>
        <dbReference type="ARBA" id="ARBA00023163"/>
    </source>
</evidence>
<dbReference type="GO" id="GO:0006355">
    <property type="term" value="P:regulation of DNA-templated transcription"/>
    <property type="evidence" value="ECO:0007669"/>
    <property type="project" value="InterPro"/>
</dbReference>
<evidence type="ECO:0000313" key="5">
    <source>
        <dbReference type="EMBL" id="SFP73447.1"/>
    </source>
</evidence>
<dbReference type="Pfam" id="PF00027">
    <property type="entry name" value="cNMP_binding"/>
    <property type="match status" value="1"/>
</dbReference>